<dbReference type="Pfam" id="PF00672">
    <property type="entry name" value="HAMP"/>
    <property type="match status" value="1"/>
</dbReference>
<dbReference type="InterPro" id="IPR051310">
    <property type="entry name" value="MCP_chemotaxis"/>
</dbReference>
<evidence type="ECO:0000259" key="7">
    <source>
        <dbReference type="PROSITE" id="PS50885"/>
    </source>
</evidence>
<dbReference type="RefSeq" id="WP_341398507.1">
    <property type="nucleotide sequence ID" value="NZ_JBBUTI010000005.1"/>
</dbReference>
<evidence type="ECO:0000256" key="5">
    <source>
        <dbReference type="SAM" id="Phobius"/>
    </source>
</evidence>
<dbReference type="InterPro" id="IPR003660">
    <property type="entry name" value="HAMP_dom"/>
</dbReference>
<dbReference type="SMART" id="SM00283">
    <property type="entry name" value="MA"/>
    <property type="match status" value="1"/>
</dbReference>
<dbReference type="PRINTS" id="PR00260">
    <property type="entry name" value="CHEMTRNSDUCR"/>
</dbReference>
<evidence type="ECO:0000256" key="2">
    <source>
        <dbReference type="ARBA" id="ARBA00029447"/>
    </source>
</evidence>
<keyword evidence="5" id="KW-1133">Transmembrane helix</keyword>
<comment type="caution">
    <text evidence="8">The sequence shown here is derived from an EMBL/GenBank/DDBJ whole genome shotgun (WGS) entry which is preliminary data.</text>
</comment>
<name>A0ABU9C373_9BURK</name>
<keyword evidence="5" id="KW-0472">Membrane</keyword>
<feature type="domain" description="Methyl-accepting transducer" evidence="6">
    <location>
        <begin position="267"/>
        <end position="496"/>
    </location>
</feature>
<accession>A0ABU9C373</accession>
<dbReference type="CDD" id="cd19411">
    <property type="entry name" value="MCP2201-like_sensor"/>
    <property type="match status" value="1"/>
</dbReference>
<keyword evidence="3" id="KW-0807">Transducer</keyword>
<organism evidence="8 9">
    <name type="scientific">Ideonella margarita</name>
    <dbReference type="NCBI Taxonomy" id="2984191"/>
    <lineage>
        <taxon>Bacteria</taxon>
        <taxon>Pseudomonadati</taxon>
        <taxon>Pseudomonadota</taxon>
        <taxon>Betaproteobacteria</taxon>
        <taxon>Burkholderiales</taxon>
        <taxon>Sphaerotilaceae</taxon>
        <taxon>Ideonella</taxon>
    </lineage>
</organism>
<feature type="region of interest" description="Disordered" evidence="4">
    <location>
        <begin position="296"/>
        <end position="318"/>
    </location>
</feature>
<dbReference type="SUPFAM" id="SSF58104">
    <property type="entry name" value="Methyl-accepting chemotaxis protein (MCP) signaling domain"/>
    <property type="match status" value="1"/>
</dbReference>
<keyword evidence="9" id="KW-1185">Reference proteome</keyword>
<sequence>MSQLTIAQRLTIGFGLVLGLLAAITVTALLHLNSSATHMQSMMEVPLTKERLVSDWYANVNAGVRRTGAIARSADPSLVEFFADDVKAASKTSGTLQKQIEELLASDREREVFKGLSEARKTFIRVRDDIAELKKAGQSDAALAKLDKEFRPAAEAYLAGMLSLQALQRESIDQLAAELRAENEAGTRLLAALGMLAGLVGAAAAWAIARSITVPLARAVTAAKLVAEGDLTQRLTARGRDEVAQLLSALGHMRDRLAAVVGHVRSGAEGVAHASREIAQGNQDLSQRTEQQAAHLQQTASTMEQLGSTTRSTADHASQASDLARNACDVAARGGAVVDRVVQTMQSIHGSSQQIGEITGVIDGLSFQTNILALNAAVEAARAGEHGRGFAVVAGEVRSLAQRSAQAAREIRQLITASVSTVAEGAALVNEAGTTMREVVSSIQSVSQIVGEISVASREQSGGVGQIGHTITEMDHVTQQNAALVEEAAAAASSLETQSRDLVAAVAVFRLEGSSAQPALAG</sequence>
<gene>
    <name evidence="8" type="ORF">AACH00_07690</name>
</gene>
<comment type="similarity">
    <text evidence="2">Belongs to the methyl-accepting chemotaxis (MCP) protein family.</text>
</comment>
<dbReference type="PANTHER" id="PTHR43531">
    <property type="entry name" value="PROTEIN ICFG"/>
    <property type="match status" value="1"/>
</dbReference>
<keyword evidence="1" id="KW-0488">Methylation</keyword>
<dbReference type="Pfam" id="PF00015">
    <property type="entry name" value="MCPsignal"/>
    <property type="match status" value="1"/>
</dbReference>
<evidence type="ECO:0000256" key="3">
    <source>
        <dbReference type="PROSITE-ProRule" id="PRU00284"/>
    </source>
</evidence>
<dbReference type="Pfam" id="PF12729">
    <property type="entry name" value="4HB_MCP_1"/>
    <property type="match status" value="1"/>
</dbReference>
<evidence type="ECO:0000313" key="8">
    <source>
        <dbReference type="EMBL" id="MEK8046218.1"/>
    </source>
</evidence>
<evidence type="ECO:0000259" key="6">
    <source>
        <dbReference type="PROSITE" id="PS50111"/>
    </source>
</evidence>
<evidence type="ECO:0000256" key="4">
    <source>
        <dbReference type="SAM" id="MobiDB-lite"/>
    </source>
</evidence>
<proteinExistence type="inferred from homology"/>
<protein>
    <submittedName>
        <fullName evidence="8">Methyl-accepting chemotaxis protein</fullName>
    </submittedName>
</protein>
<dbReference type="InterPro" id="IPR004090">
    <property type="entry name" value="Chemotax_Me-accpt_rcpt"/>
</dbReference>
<dbReference type="Proteomes" id="UP001379945">
    <property type="component" value="Unassembled WGS sequence"/>
</dbReference>
<evidence type="ECO:0000256" key="1">
    <source>
        <dbReference type="ARBA" id="ARBA00022481"/>
    </source>
</evidence>
<feature type="domain" description="HAMP" evidence="7">
    <location>
        <begin position="210"/>
        <end position="262"/>
    </location>
</feature>
<dbReference type="SMART" id="SM00304">
    <property type="entry name" value="HAMP"/>
    <property type="match status" value="1"/>
</dbReference>
<evidence type="ECO:0000313" key="9">
    <source>
        <dbReference type="Proteomes" id="UP001379945"/>
    </source>
</evidence>
<dbReference type="InterPro" id="IPR004089">
    <property type="entry name" value="MCPsignal_dom"/>
</dbReference>
<dbReference type="PANTHER" id="PTHR43531:SF14">
    <property type="entry name" value="METHYL-ACCEPTING CHEMOTAXIS PROTEIN I-RELATED"/>
    <property type="match status" value="1"/>
</dbReference>
<feature type="transmembrane region" description="Helical" evidence="5">
    <location>
        <begin position="12"/>
        <end position="32"/>
    </location>
</feature>
<dbReference type="InterPro" id="IPR024478">
    <property type="entry name" value="HlyB_4HB_MCP"/>
</dbReference>
<reference evidence="8 9" key="1">
    <citation type="submission" date="2024-04" db="EMBL/GenBank/DDBJ databases">
        <title>Novel species of the genus Ideonella isolated from streams.</title>
        <authorList>
            <person name="Lu H."/>
        </authorList>
    </citation>
    <scope>NUCLEOTIDE SEQUENCE [LARGE SCALE GENOMIC DNA]</scope>
    <source>
        <strain evidence="8 9">LYT19W</strain>
    </source>
</reference>
<dbReference type="PROSITE" id="PS50885">
    <property type="entry name" value="HAMP"/>
    <property type="match status" value="1"/>
</dbReference>
<dbReference type="CDD" id="cd11386">
    <property type="entry name" value="MCP_signal"/>
    <property type="match status" value="1"/>
</dbReference>
<dbReference type="EMBL" id="JBBUTI010000005">
    <property type="protein sequence ID" value="MEK8046218.1"/>
    <property type="molecule type" value="Genomic_DNA"/>
</dbReference>
<keyword evidence="5" id="KW-0812">Transmembrane</keyword>
<dbReference type="InterPro" id="IPR047347">
    <property type="entry name" value="YvaQ-like_sensor"/>
</dbReference>
<dbReference type="PROSITE" id="PS50111">
    <property type="entry name" value="CHEMOTAXIS_TRANSDUC_2"/>
    <property type="match status" value="1"/>
</dbReference>
<dbReference type="Gene3D" id="1.10.287.950">
    <property type="entry name" value="Methyl-accepting chemotaxis protein"/>
    <property type="match status" value="1"/>
</dbReference>
<feature type="transmembrane region" description="Helical" evidence="5">
    <location>
        <begin position="189"/>
        <end position="209"/>
    </location>
</feature>
<dbReference type="CDD" id="cd06225">
    <property type="entry name" value="HAMP"/>
    <property type="match status" value="1"/>
</dbReference>